<sequence length="120" mass="12695">MAINSTGTAYNFGQLGSVHMHNDNGEDLTPPVGMVIVAITCLDDTKFDKLTADTSNSVVYGSTETNNTYFGITNGNTGGNGEIIQNDIVFPAGMTIYGRWTVVSLQAAQVTGGIIAYFGY</sequence>
<dbReference type="EMBL" id="KY052853">
    <property type="protein sequence ID" value="ASF00718.1"/>
    <property type="molecule type" value="Genomic_DNA"/>
</dbReference>
<reference evidence="1" key="2">
    <citation type="journal article" date="2017" name="Nat. Commun.">
        <title>Single-virus genomics reveals hidden cosmopolitan and abundant viruses.</title>
        <authorList>
            <person name="Martinez-Hernandez F."/>
            <person name="Fornas O."/>
            <person name="Lluesma Gomez M."/>
            <person name="Bolduc B."/>
            <person name="de la Cruz Pena M.J."/>
            <person name="Martinez J.M."/>
            <person name="Anton J."/>
            <person name="Gasol J.M."/>
            <person name="Rosselli R."/>
            <person name="Rodriguez-Valera F."/>
            <person name="Sullivan M.B."/>
            <person name="Acinas S.G."/>
            <person name="Martinez-Garcia M."/>
        </authorList>
    </citation>
    <scope>NUCLEOTIDE SEQUENCE</scope>
</reference>
<evidence type="ECO:0000313" key="1">
    <source>
        <dbReference type="EMBL" id="ASF00718.1"/>
    </source>
</evidence>
<reference evidence="1" key="1">
    <citation type="submission" date="2016-10" db="EMBL/GenBank/DDBJ databases">
        <authorList>
            <person name="Varghese N."/>
        </authorList>
    </citation>
    <scope>NUCLEOTIDE SEQUENCE</scope>
</reference>
<name>A0A218MN72_9VIRU</name>
<accession>A0A218MN72</accession>
<protein>
    <submittedName>
        <fullName evidence="1">Uncharacterized protein</fullName>
    </submittedName>
</protein>
<organism evidence="1">
    <name type="scientific">uncultured virus</name>
    <dbReference type="NCBI Taxonomy" id="340016"/>
    <lineage>
        <taxon>Viruses</taxon>
        <taxon>environmental samples</taxon>
    </lineage>
</organism>
<proteinExistence type="predicted"/>